<protein>
    <submittedName>
        <fullName evidence="1">Phage protein</fullName>
    </submittedName>
</protein>
<gene>
    <name evidence="1" type="ORF">NCTC13307_03925</name>
</gene>
<evidence type="ECO:0000313" key="1">
    <source>
        <dbReference type="EMBL" id="SUY82818.1"/>
    </source>
</evidence>
<accession>A0A381KJH9</accession>
<dbReference type="EMBL" id="UFWD01000002">
    <property type="protein sequence ID" value="SUY82818.1"/>
    <property type="molecule type" value="Genomic_DNA"/>
</dbReference>
<dbReference type="AlphaFoldDB" id="A0A381KJH9"/>
<reference evidence="1" key="1">
    <citation type="submission" date="2018-06" db="EMBL/GenBank/DDBJ databases">
        <authorList>
            <consortium name="Pathogen Informatics"/>
            <person name="Doyle S."/>
        </authorList>
    </citation>
    <scope>NUCLEOTIDE SEQUENCE</scope>
    <source>
        <strain evidence="1">NCTC13307</strain>
    </source>
</reference>
<sequence>MIGLLKMQMVSSYSLKVGVCNLSNKGWIKLYRELLDKSIWKDIKPERKVILITLLLMASHKENHVFIDNKKIKIKFGQFISSYSKIAERCGKGVSYQMVRSCLLVFKNAGFLTYETTNKYIVITIENWELYQENIENQQPNQQTINNQSTTIKNIKNENNIIYSEIISKFNSTCIELSKVKKLTDTRKRRINSRIKEYDKETVLEVINIVSKTSFLNGNNNTGWKANFDWIMNSSNFTKILEGNYNSKEIVINKETGIYNPDDSQLKW</sequence>
<name>A0A381KJH9_CLODI</name>
<organism evidence="1">
    <name type="scientific">Clostridioides difficile</name>
    <name type="common">Peptoclostridium difficile</name>
    <dbReference type="NCBI Taxonomy" id="1496"/>
    <lineage>
        <taxon>Bacteria</taxon>
        <taxon>Bacillati</taxon>
        <taxon>Bacillota</taxon>
        <taxon>Clostridia</taxon>
        <taxon>Peptostreptococcales</taxon>
        <taxon>Peptostreptococcaceae</taxon>
        <taxon>Clostridioides</taxon>
    </lineage>
</organism>
<proteinExistence type="predicted"/>